<dbReference type="InterPro" id="IPR001619">
    <property type="entry name" value="Sec1-like"/>
</dbReference>
<dbReference type="OrthoDB" id="2228at2759"/>
<gene>
    <name evidence="3" type="ORF">BXZ70DRAFT_1054615</name>
</gene>
<feature type="region of interest" description="Disordered" evidence="2">
    <location>
        <begin position="206"/>
        <end position="225"/>
    </location>
</feature>
<dbReference type="Gene3D" id="1.25.40.60">
    <property type="match status" value="1"/>
</dbReference>
<comment type="caution">
    <text evidence="3">The sequence shown here is derived from an EMBL/GenBank/DDBJ whole genome shotgun (WGS) entry which is preliminary data.</text>
</comment>
<dbReference type="Gene3D" id="3.40.50.1910">
    <property type="match status" value="2"/>
</dbReference>
<dbReference type="Pfam" id="PF00995">
    <property type="entry name" value="Sec1"/>
    <property type="match status" value="1"/>
</dbReference>
<evidence type="ECO:0000256" key="2">
    <source>
        <dbReference type="SAM" id="MobiDB-lite"/>
    </source>
</evidence>
<dbReference type="PANTHER" id="PTHR11679">
    <property type="entry name" value="VESICLE PROTEIN SORTING-ASSOCIATED"/>
    <property type="match status" value="1"/>
</dbReference>
<evidence type="ECO:0000313" key="3">
    <source>
        <dbReference type="EMBL" id="KAH8075867.1"/>
    </source>
</evidence>
<sequence length="768" mass="85842">MTSLITTMRNQFLDAIRSVNPPGRWKILVVDEHSQSLLSATLKQYDILEENVSLIESITTYREPQPNYEAVYLLMATTQNVDRVIADFSNGKQQYAGAHLFFIDGLSDQLLDRIASSPAEPYLRGLKDLAANFWPIESQAFSLKMPGMFFSMYGPPRNDAAFKPLRDHLEEELHFAARVIANVCISLNENPYIRYYLPSHHPPLGPLKPNATTRAPPPPEGSSRWRTNLARGSEARAYESADGNYVTRLLAFSVQQLLDEHKKANPDFAKSDGSRPRSTLIITDRSMDTVAPFLHEFTYQAMANDLLPIEDGSKYVYKFQNAVGTEDKVAVISDADTTWTEIRHMHMAEAINKLMADFNQFMVDNAGFKGDGAANLSDMKDMLAGLPQFQEMRERFSLHLNMAQECMTIFERDRLPVIGNVEQNCATGLTAEGKTPKTLVEEMVPLLDSRDTHNSNKVRVIALYIQYRDGVPEEDKRRLYQHARLSLPDQDAVNALVHLGLRISRGPSDKDTKKKLKYRPPKNSKEEEYDLSRYKPLLTNVLEDQFASRLDPTSFPYVKDQPAPPTASSPVAPASSLRSARPVWHRAGAGRGREDNKERVFVFVAGGMTYSEMRECYLVGKKAGKDVYIGSTHAVTPRQFVDDLKVLELNGVGSRALPNGVGLGSQRRKTPQEYYDQKYFIPDAAPSRAHPPPAAAAAAALPSNPKSGSNKLVSSSARKQQQGQEQQHQQLRPEGMGGRTISASSAGSSLTFADKEKEKKKKKGLFHF</sequence>
<dbReference type="GO" id="GO:0016192">
    <property type="term" value="P:vesicle-mediated transport"/>
    <property type="evidence" value="ECO:0007669"/>
    <property type="project" value="InterPro"/>
</dbReference>
<feature type="compositionally biased region" description="Basic residues" evidence="2">
    <location>
        <begin position="513"/>
        <end position="522"/>
    </location>
</feature>
<dbReference type="Proteomes" id="UP000813824">
    <property type="component" value="Unassembled WGS sequence"/>
</dbReference>
<dbReference type="Gene3D" id="3.90.830.10">
    <property type="entry name" value="Syntaxin Binding Protein 1, Chain A, domain 2"/>
    <property type="match status" value="1"/>
</dbReference>
<keyword evidence="4" id="KW-1185">Reference proteome</keyword>
<feature type="region of interest" description="Disordered" evidence="2">
    <location>
        <begin position="683"/>
        <end position="768"/>
    </location>
</feature>
<accession>A0A8K0XJU7</accession>
<feature type="region of interest" description="Disordered" evidence="2">
    <location>
        <begin position="504"/>
        <end position="530"/>
    </location>
</feature>
<feature type="compositionally biased region" description="Low complexity" evidence="2">
    <location>
        <begin position="568"/>
        <end position="580"/>
    </location>
</feature>
<evidence type="ECO:0000313" key="4">
    <source>
        <dbReference type="Proteomes" id="UP000813824"/>
    </source>
</evidence>
<organism evidence="3 4">
    <name type="scientific">Cristinia sonorae</name>
    <dbReference type="NCBI Taxonomy" id="1940300"/>
    <lineage>
        <taxon>Eukaryota</taxon>
        <taxon>Fungi</taxon>
        <taxon>Dikarya</taxon>
        <taxon>Basidiomycota</taxon>
        <taxon>Agaricomycotina</taxon>
        <taxon>Agaricomycetes</taxon>
        <taxon>Agaricomycetidae</taxon>
        <taxon>Agaricales</taxon>
        <taxon>Pleurotineae</taxon>
        <taxon>Stephanosporaceae</taxon>
        <taxon>Cristinia</taxon>
    </lineage>
</organism>
<dbReference type="PIRSF" id="PIRSF005715">
    <property type="entry name" value="VPS45_Sec1"/>
    <property type="match status" value="1"/>
</dbReference>
<dbReference type="Gene3D" id="3.40.50.2060">
    <property type="match status" value="1"/>
</dbReference>
<dbReference type="SUPFAM" id="SSF56815">
    <property type="entry name" value="Sec1/munc18-like (SM) proteins"/>
    <property type="match status" value="1"/>
</dbReference>
<feature type="compositionally biased region" description="Polar residues" evidence="2">
    <location>
        <begin position="704"/>
        <end position="719"/>
    </location>
</feature>
<dbReference type="EMBL" id="JAEVFJ010000069">
    <property type="protein sequence ID" value="KAH8075867.1"/>
    <property type="molecule type" value="Genomic_DNA"/>
</dbReference>
<dbReference type="InterPro" id="IPR043154">
    <property type="entry name" value="Sec-1-like_dom1"/>
</dbReference>
<feature type="compositionally biased region" description="Basic residues" evidence="2">
    <location>
        <begin position="758"/>
        <end position="768"/>
    </location>
</feature>
<reference evidence="3" key="1">
    <citation type="journal article" date="2021" name="New Phytol.">
        <title>Evolutionary innovations through gain and loss of genes in the ectomycorrhizal Boletales.</title>
        <authorList>
            <person name="Wu G."/>
            <person name="Miyauchi S."/>
            <person name="Morin E."/>
            <person name="Kuo A."/>
            <person name="Drula E."/>
            <person name="Varga T."/>
            <person name="Kohler A."/>
            <person name="Feng B."/>
            <person name="Cao Y."/>
            <person name="Lipzen A."/>
            <person name="Daum C."/>
            <person name="Hundley H."/>
            <person name="Pangilinan J."/>
            <person name="Johnson J."/>
            <person name="Barry K."/>
            <person name="LaButti K."/>
            <person name="Ng V."/>
            <person name="Ahrendt S."/>
            <person name="Min B."/>
            <person name="Choi I.G."/>
            <person name="Park H."/>
            <person name="Plett J.M."/>
            <person name="Magnuson J."/>
            <person name="Spatafora J.W."/>
            <person name="Nagy L.G."/>
            <person name="Henrissat B."/>
            <person name="Grigoriev I.V."/>
            <person name="Yang Z.L."/>
            <person name="Xu J."/>
            <person name="Martin F.M."/>
        </authorList>
    </citation>
    <scope>NUCLEOTIDE SEQUENCE</scope>
    <source>
        <strain evidence="3">KKN 215</strain>
    </source>
</reference>
<dbReference type="InterPro" id="IPR027482">
    <property type="entry name" value="Sec1-like_dom2"/>
</dbReference>
<comment type="similarity">
    <text evidence="1">Belongs to the STXBP/unc-18/SEC1 family.</text>
</comment>
<dbReference type="InterPro" id="IPR036045">
    <property type="entry name" value="Sec1-like_sf"/>
</dbReference>
<feature type="compositionally biased region" description="Polar residues" evidence="2">
    <location>
        <begin position="741"/>
        <end position="751"/>
    </location>
</feature>
<feature type="region of interest" description="Disordered" evidence="2">
    <location>
        <begin position="553"/>
        <end position="580"/>
    </location>
</feature>
<protein>
    <submittedName>
        <fullName evidence="3">Sec1-like protein</fullName>
    </submittedName>
</protein>
<proteinExistence type="inferred from homology"/>
<dbReference type="InterPro" id="IPR043127">
    <property type="entry name" value="Sec-1-like_dom3a"/>
</dbReference>
<name>A0A8K0XJU7_9AGAR</name>
<evidence type="ECO:0000256" key="1">
    <source>
        <dbReference type="ARBA" id="ARBA00009884"/>
    </source>
</evidence>
<feature type="compositionally biased region" description="Low complexity" evidence="2">
    <location>
        <begin position="720"/>
        <end position="730"/>
    </location>
</feature>
<dbReference type="AlphaFoldDB" id="A0A8K0XJU7"/>